<keyword evidence="3" id="KW-1185">Reference proteome</keyword>
<dbReference type="Proteomes" id="UP000799779">
    <property type="component" value="Unassembled WGS sequence"/>
</dbReference>
<dbReference type="AlphaFoldDB" id="A0A6A5WAV2"/>
<organism evidence="2 3">
    <name type="scientific">Amniculicola lignicola CBS 123094</name>
    <dbReference type="NCBI Taxonomy" id="1392246"/>
    <lineage>
        <taxon>Eukaryota</taxon>
        <taxon>Fungi</taxon>
        <taxon>Dikarya</taxon>
        <taxon>Ascomycota</taxon>
        <taxon>Pezizomycotina</taxon>
        <taxon>Dothideomycetes</taxon>
        <taxon>Pleosporomycetidae</taxon>
        <taxon>Pleosporales</taxon>
        <taxon>Amniculicolaceae</taxon>
        <taxon>Amniculicola</taxon>
    </lineage>
</organism>
<dbReference type="EMBL" id="ML977601">
    <property type="protein sequence ID" value="KAF1998802.1"/>
    <property type="molecule type" value="Genomic_DNA"/>
</dbReference>
<feature type="region of interest" description="Disordered" evidence="1">
    <location>
        <begin position="1"/>
        <end position="31"/>
    </location>
</feature>
<evidence type="ECO:0000256" key="1">
    <source>
        <dbReference type="SAM" id="MobiDB-lite"/>
    </source>
</evidence>
<evidence type="ECO:0000313" key="3">
    <source>
        <dbReference type="Proteomes" id="UP000799779"/>
    </source>
</evidence>
<accession>A0A6A5WAV2</accession>
<gene>
    <name evidence="2" type="ORF">P154DRAFT_536112</name>
</gene>
<proteinExistence type="predicted"/>
<evidence type="ECO:0000313" key="2">
    <source>
        <dbReference type="EMBL" id="KAF1998802.1"/>
    </source>
</evidence>
<name>A0A6A5WAV2_9PLEO</name>
<sequence>MAMDMRVPDGGGTGEVVEAGDADDGLHKSDPVLHRRVPTSQVVSPVDDLLMDNGISLKAVMTKSAPRATLLQDRRVKGICFVCCSPGSVDTYKNVETQDRSLPVTLQTIYQLTDLITTPPDSTLRFAHVPVAVCGRYCDGVVIYSWDPFPATA</sequence>
<protein>
    <submittedName>
        <fullName evidence="2">Uncharacterized protein</fullName>
    </submittedName>
</protein>
<reference evidence="2" key="1">
    <citation type="journal article" date="2020" name="Stud. Mycol.">
        <title>101 Dothideomycetes genomes: a test case for predicting lifestyles and emergence of pathogens.</title>
        <authorList>
            <person name="Haridas S."/>
            <person name="Albert R."/>
            <person name="Binder M."/>
            <person name="Bloem J."/>
            <person name="Labutti K."/>
            <person name="Salamov A."/>
            <person name="Andreopoulos B."/>
            <person name="Baker S."/>
            <person name="Barry K."/>
            <person name="Bills G."/>
            <person name="Bluhm B."/>
            <person name="Cannon C."/>
            <person name="Castanera R."/>
            <person name="Culley D."/>
            <person name="Daum C."/>
            <person name="Ezra D."/>
            <person name="Gonzalez J."/>
            <person name="Henrissat B."/>
            <person name="Kuo A."/>
            <person name="Liang C."/>
            <person name="Lipzen A."/>
            <person name="Lutzoni F."/>
            <person name="Magnuson J."/>
            <person name="Mondo S."/>
            <person name="Nolan M."/>
            <person name="Ohm R."/>
            <person name="Pangilinan J."/>
            <person name="Park H.-J."/>
            <person name="Ramirez L."/>
            <person name="Alfaro M."/>
            <person name="Sun H."/>
            <person name="Tritt A."/>
            <person name="Yoshinaga Y."/>
            <person name="Zwiers L.-H."/>
            <person name="Turgeon B."/>
            <person name="Goodwin S."/>
            <person name="Spatafora J."/>
            <person name="Crous P."/>
            <person name="Grigoriev I."/>
        </authorList>
    </citation>
    <scope>NUCLEOTIDE SEQUENCE</scope>
    <source>
        <strain evidence="2">CBS 123094</strain>
    </source>
</reference>